<dbReference type="Proteomes" id="UP000430508">
    <property type="component" value="Chromosome"/>
</dbReference>
<protein>
    <submittedName>
        <fullName evidence="1">DUF2953 domain-containing protein</fullName>
    </submittedName>
</protein>
<dbReference type="EMBL" id="CP046996">
    <property type="protein sequence ID" value="QHA00875.1"/>
    <property type="molecule type" value="Genomic_DNA"/>
</dbReference>
<dbReference type="Pfam" id="PF11167">
    <property type="entry name" value="DUF2953"/>
    <property type="match status" value="1"/>
</dbReference>
<dbReference type="RefSeq" id="WP_019226331.1">
    <property type="nucleotide sequence ID" value="NZ_CP046996.1"/>
</dbReference>
<proteinExistence type="predicted"/>
<dbReference type="AlphaFoldDB" id="A0A857DKF8"/>
<evidence type="ECO:0000313" key="1">
    <source>
        <dbReference type="EMBL" id="QHA00875.1"/>
    </source>
</evidence>
<name>A0A857DKF8_9FIRM</name>
<gene>
    <name evidence="1" type="ORF">GQ588_09635</name>
</gene>
<evidence type="ECO:0000313" key="2">
    <source>
        <dbReference type="Proteomes" id="UP000430508"/>
    </source>
</evidence>
<organism evidence="1 2">
    <name type="scientific">Dehalobacter restrictus</name>
    <dbReference type="NCBI Taxonomy" id="55583"/>
    <lineage>
        <taxon>Bacteria</taxon>
        <taxon>Bacillati</taxon>
        <taxon>Bacillota</taxon>
        <taxon>Clostridia</taxon>
        <taxon>Eubacteriales</taxon>
        <taxon>Desulfitobacteriaceae</taxon>
        <taxon>Dehalobacter</taxon>
    </lineage>
</organism>
<dbReference type="InterPro" id="IPR021338">
    <property type="entry name" value="DUF2953"/>
</dbReference>
<accession>A0A857DKF8</accession>
<reference evidence="1 2" key="1">
    <citation type="submission" date="2019-12" db="EMBL/GenBank/DDBJ databases">
        <title>Sequence classification of anaerobic respiratory reductive dehalogenases: First we see many, then we see few.</title>
        <authorList>
            <person name="Molenda O."/>
            <person name="Puentes Jacome L.A."/>
            <person name="Cao X."/>
            <person name="Nesbo C.L."/>
            <person name="Tang S."/>
            <person name="Morson N."/>
            <person name="Patron J."/>
            <person name="Lomheim L."/>
            <person name="Wishart D.S."/>
            <person name="Edwards E.A."/>
        </authorList>
    </citation>
    <scope>NUCLEOTIDE SEQUENCE [LARGE SCALE GENOMIC DNA]</scope>
    <source>
        <strain evidence="1 2">12DCA</strain>
    </source>
</reference>
<sequence length="231" mass="27142">MTILALLTACLIWLLVLALFKINLVIDYTFKNFSSMLKIHYQAALFRSNLEINIPAEMVSTGFLYFLLNSIENIQQNDCQDRKSKNNADSTRKRYRLIMHFLREVVRHYGYSSASIRRLQQGFSKIIRSFYRKMTVHSLQAELELGGRDAAETGYLTGACWTAFGFISARLHRYNPLKQDDFRYRVIPNFTENIFLFRLCCILNLKSSHIIFTGYKFLLMILKNRRTRNYG</sequence>